<dbReference type="EC" id="3.5.4.3" evidence="3 7"/>
<proteinExistence type="inferred from homology"/>
<dbReference type="InterPro" id="IPR011059">
    <property type="entry name" value="Metal-dep_hydrolase_composite"/>
</dbReference>
<dbReference type="InterPro" id="IPR006680">
    <property type="entry name" value="Amidohydro-rel"/>
</dbReference>
<evidence type="ECO:0000256" key="6">
    <source>
        <dbReference type="ARBA" id="ARBA00022833"/>
    </source>
</evidence>
<comment type="pathway">
    <text evidence="1 8">Purine metabolism; guanine degradation; xanthine from guanine: step 1/1.</text>
</comment>
<dbReference type="AlphaFoldDB" id="A0A4Y8RHW9"/>
<dbReference type="GO" id="GO:0006147">
    <property type="term" value="P:guanine catabolic process"/>
    <property type="evidence" value="ECO:0007669"/>
    <property type="project" value="UniProtKB-UniRule"/>
</dbReference>
<evidence type="ECO:0000256" key="9">
    <source>
        <dbReference type="SAM" id="MobiDB-lite"/>
    </source>
</evidence>
<comment type="catalytic activity">
    <reaction evidence="8">
        <text>guanine + H2O + H(+) = xanthine + NH4(+)</text>
        <dbReference type="Rhea" id="RHEA:14665"/>
        <dbReference type="ChEBI" id="CHEBI:15377"/>
        <dbReference type="ChEBI" id="CHEBI:15378"/>
        <dbReference type="ChEBI" id="CHEBI:16235"/>
        <dbReference type="ChEBI" id="CHEBI:17712"/>
        <dbReference type="ChEBI" id="CHEBI:28938"/>
        <dbReference type="EC" id="3.5.4.3"/>
    </reaction>
</comment>
<evidence type="ECO:0000313" key="11">
    <source>
        <dbReference type="EMBL" id="TFF22071.1"/>
    </source>
</evidence>
<accession>A0A4Y8RHW9</accession>
<dbReference type="Gene3D" id="2.30.40.10">
    <property type="entry name" value="Urease, subunit C, domain 1"/>
    <property type="match status" value="1"/>
</dbReference>
<dbReference type="Pfam" id="PF01979">
    <property type="entry name" value="Amidohydro_1"/>
    <property type="match status" value="1"/>
</dbReference>
<dbReference type="EMBL" id="SOZD01000004">
    <property type="protein sequence ID" value="TFF22071.1"/>
    <property type="molecule type" value="Genomic_DNA"/>
</dbReference>
<evidence type="ECO:0000313" key="12">
    <source>
        <dbReference type="Proteomes" id="UP000298179"/>
    </source>
</evidence>
<dbReference type="RefSeq" id="WP_134762954.1">
    <property type="nucleotide sequence ID" value="NZ_SOZD01000004.1"/>
</dbReference>
<comment type="caution">
    <text evidence="11">The sequence shown here is derived from an EMBL/GenBank/DDBJ whole genome shotgun (WGS) entry which is preliminary data.</text>
</comment>
<dbReference type="SUPFAM" id="SSF51338">
    <property type="entry name" value="Composite domain of metallo-dependent hydrolases"/>
    <property type="match status" value="1"/>
</dbReference>
<dbReference type="PANTHER" id="PTHR11271">
    <property type="entry name" value="GUANINE DEAMINASE"/>
    <property type="match status" value="1"/>
</dbReference>
<dbReference type="NCBIfam" id="NF006679">
    <property type="entry name" value="PRK09228.1"/>
    <property type="match status" value="1"/>
</dbReference>
<comment type="cofactor">
    <cofactor evidence="8">
        <name>Zn(2+)</name>
        <dbReference type="ChEBI" id="CHEBI:29105"/>
    </cofactor>
    <text evidence="8">Binds 1 zinc ion per subunit.</text>
</comment>
<keyword evidence="5 8" id="KW-0378">Hydrolase</keyword>
<dbReference type="InterPro" id="IPR014311">
    <property type="entry name" value="Guanine_deaminase"/>
</dbReference>
<dbReference type="NCBIfam" id="TIGR02967">
    <property type="entry name" value="guan_deamin"/>
    <property type="match status" value="1"/>
</dbReference>
<evidence type="ECO:0000256" key="4">
    <source>
        <dbReference type="ARBA" id="ARBA00022723"/>
    </source>
</evidence>
<dbReference type="SUPFAM" id="SSF51556">
    <property type="entry name" value="Metallo-dependent hydrolases"/>
    <property type="match status" value="1"/>
</dbReference>
<name>A0A4Y8RHW9_9HYPH</name>
<feature type="region of interest" description="Disordered" evidence="9">
    <location>
        <begin position="443"/>
        <end position="464"/>
    </location>
</feature>
<dbReference type="OrthoDB" id="9787621at2"/>
<dbReference type="PANTHER" id="PTHR11271:SF6">
    <property type="entry name" value="GUANINE DEAMINASE"/>
    <property type="match status" value="1"/>
</dbReference>
<evidence type="ECO:0000256" key="8">
    <source>
        <dbReference type="RuleBase" id="RU366009"/>
    </source>
</evidence>
<evidence type="ECO:0000256" key="1">
    <source>
        <dbReference type="ARBA" id="ARBA00004984"/>
    </source>
</evidence>
<keyword evidence="6 8" id="KW-0862">Zinc</keyword>
<dbReference type="GO" id="GO:0005829">
    <property type="term" value="C:cytosol"/>
    <property type="evidence" value="ECO:0007669"/>
    <property type="project" value="TreeGrafter"/>
</dbReference>
<gene>
    <name evidence="11" type="primary">guaD</name>
    <name evidence="11" type="ORF">E3C22_15630</name>
</gene>
<dbReference type="Proteomes" id="UP000298179">
    <property type="component" value="Unassembled WGS sequence"/>
</dbReference>
<protein>
    <recommendedName>
        <fullName evidence="3 7">Guanine deaminase</fullName>
        <shortName evidence="8">Guanase</shortName>
        <ecNumber evidence="3 7">3.5.4.3</ecNumber>
    </recommendedName>
    <alternativeName>
        <fullName evidence="8">Guanine aminohydrolase</fullName>
    </alternativeName>
</protein>
<dbReference type="InterPro" id="IPR051607">
    <property type="entry name" value="Metallo-dep_hydrolases"/>
</dbReference>
<evidence type="ECO:0000256" key="7">
    <source>
        <dbReference type="NCBIfam" id="TIGR02967"/>
    </source>
</evidence>
<evidence type="ECO:0000256" key="2">
    <source>
        <dbReference type="ARBA" id="ARBA00006745"/>
    </source>
</evidence>
<dbReference type="GO" id="GO:0008270">
    <property type="term" value="F:zinc ion binding"/>
    <property type="evidence" value="ECO:0007669"/>
    <property type="project" value="UniProtKB-UniRule"/>
</dbReference>
<dbReference type="InterPro" id="IPR032466">
    <property type="entry name" value="Metal_Hydrolase"/>
</dbReference>
<dbReference type="UniPathway" id="UPA00603">
    <property type="reaction ID" value="UER00660"/>
</dbReference>
<evidence type="ECO:0000256" key="5">
    <source>
        <dbReference type="ARBA" id="ARBA00022801"/>
    </source>
</evidence>
<evidence type="ECO:0000259" key="10">
    <source>
        <dbReference type="Pfam" id="PF01979"/>
    </source>
</evidence>
<dbReference type="Gene3D" id="3.20.20.140">
    <property type="entry name" value="Metal-dependent hydrolases"/>
    <property type="match status" value="1"/>
</dbReference>
<keyword evidence="4 8" id="KW-0479">Metal-binding</keyword>
<keyword evidence="12" id="KW-1185">Reference proteome</keyword>
<evidence type="ECO:0000256" key="3">
    <source>
        <dbReference type="ARBA" id="ARBA00012781"/>
    </source>
</evidence>
<comment type="similarity">
    <text evidence="2 8">Belongs to the metallo-dependent hydrolases superfamily. ATZ/TRZ family.</text>
</comment>
<organism evidence="11 12">
    <name type="scientific">Jiella endophytica</name>
    <dbReference type="NCBI Taxonomy" id="2558362"/>
    <lineage>
        <taxon>Bacteria</taxon>
        <taxon>Pseudomonadati</taxon>
        <taxon>Pseudomonadota</taxon>
        <taxon>Alphaproteobacteria</taxon>
        <taxon>Hyphomicrobiales</taxon>
        <taxon>Aurantimonadaceae</taxon>
        <taxon>Jiella</taxon>
    </lineage>
</organism>
<feature type="domain" description="Amidohydrolase-related" evidence="10">
    <location>
        <begin position="71"/>
        <end position="412"/>
    </location>
</feature>
<comment type="function">
    <text evidence="8">Catalyzes the hydrolytic deamination of guanine, producing xanthine and ammonia.</text>
</comment>
<reference evidence="11 12" key="1">
    <citation type="submission" date="2019-03" db="EMBL/GenBank/DDBJ databases">
        <title>Jiella endophytica sp. nov., a novel endophytic bacterium isolated from root of Ficus microcarpa Linn. f.</title>
        <authorList>
            <person name="Tuo L."/>
        </authorList>
    </citation>
    <scope>NUCLEOTIDE SEQUENCE [LARGE SCALE GENOMIC DNA]</scope>
    <source>
        <strain evidence="11 12">CBS5Q-3</strain>
    </source>
</reference>
<dbReference type="GO" id="GO:0008892">
    <property type="term" value="F:guanine deaminase activity"/>
    <property type="evidence" value="ECO:0007669"/>
    <property type="project" value="UniProtKB-UniRule"/>
</dbReference>
<sequence>MTSRPGTLAIRARLLSFDADPAVDGEAAAIRYVEDGILVIRDGIITEIGEGPSLARRLEPGVPLIDHRPHLVMPGFIDPHLHLPQTQVIASYGAELMEWLAKYTFPEELRYGDSGVAGEASRFLLDTLAANGTTTAAVYCTTHQVSAEAFFHEAGRRNLRMIAGKVMMDRNAPPGLLDTPQSGYDETKELISAWHGHGRLEVAITPRFAPTSTEAQLEAAGALASEFPDLPIQTHLSENHAEIAYVAEAFPWSKDYTDVYERYGLVRPRALYGHCVHLSGREREALAEQGASAIFCPTSNLFLGSGLYDLAASRALGLKTGIATDIGGGTSYSMLTTAAEGYKVLALKGQKLPAFEAFHMLTAGNAAAMGIETRVGRLAPGLEADVVVLDSHATAPLRRRMERVETLAEELFALMVLGDERATVATYAMGRKIHDRYHAGQRGLAPKLDQPAMPRQPQGGESAQ</sequence>